<organism evidence="1 2">
    <name type="scientific">Dipteronia dyeriana</name>
    <dbReference type="NCBI Taxonomy" id="168575"/>
    <lineage>
        <taxon>Eukaryota</taxon>
        <taxon>Viridiplantae</taxon>
        <taxon>Streptophyta</taxon>
        <taxon>Embryophyta</taxon>
        <taxon>Tracheophyta</taxon>
        <taxon>Spermatophyta</taxon>
        <taxon>Magnoliopsida</taxon>
        <taxon>eudicotyledons</taxon>
        <taxon>Gunneridae</taxon>
        <taxon>Pentapetalae</taxon>
        <taxon>rosids</taxon>
        <taxon>malvids</taxon>
        <taxon>Sapindales</taxon>
        <taxon>Sapindaceae</taxon>
        <taxon>Hippocastanoideae</taxon>
        <taxon>Acereae</taxon>
        <taxon>Dipteronia</taxon>
    </lineage>
</organism>
<comment type="caution">
    <text evidence="1">The sequence shown here is derived from an EMBL/GenBank/DDBJ whole genome shotgun (WGS) entry which is preliminary data.</text>
</comment>
<dbReference type="Proteomes" id="UP001280121">
    <property type="component" value="Unassembled WGS sequence"/>
</dbReference>
<evidence type="ECO:0000313" key="2">
    <source>
        <dbReference type="Proteomes" id="UP001280121"/>
    </source>
</evidence>
<keyword evidence="2" id="KW-1185">Reference proteome</keyword>
<sequence length="102" mass="12257">MKEVCEDSILSRYFKGKRPMVELLEVTFQELMNAEDDDALKMAYLLMVFEFFETDEGQTSVPIWLWFLVEDEEAFLSFFLWGSYIFDVTLFWLKNAFEKHLN</sequence>
<accession>A0AAD9U7A6</accession>
<proteinExistence type="predicted"/>
<protein>
    <submittedName>
        <fullName evidence="1">Uncharacterized protein</fullName>
    </submittedName>
</protein>
<dbReference type="AlphaFoldDB" id="A0AAD9U7A6"/>
<dbReference type="EMBL" id="JANJYI010000005">
    <property type="protein sequence ID" value="KAK2648898.1"/>
    <property type="molecule type" value="Genomic_DNA"/>
</dbReference>
<gene>
    <name evidence="1" type="ORF">Ddye_016387</name>
</gene>
<evidence type="ECO:0000313" key="1">
    <source>
        <dbReference type="EMBL" id="KAK2648898.1"/>
    </source>
</evidence>
<reference evidence="1" key="1">
    <citation type="journal article" date="2023" name="Plant J.">
        <title>Genome sequences and population genomics provide insights into the demographic history, inbreeding, and mutation load of two 'living fossil' tree species of Dipteronia.</title>
        <authorList>
            <person name="Feng Y."/>
            <person name="Comes H.P."/>
            <person name="Chen J."/>
            <person name="Zhu S."/>
            <person name="Lu R."/>
            <person name="Zhang X."/>
            <person name="Li P."/>
            <person name="Qiu J."/>
            <person name="Olsen K.M."/>
            <person name="Qiu Y."/>
        </authorList>
    </citation>
    <scope>NUCLEOTIDE SEQUENCE</scope>
    <source>
        <strain evidence="1">KIB01</strain>
    </source>
</reference>
<name>A0AAD9U7A6_9ROSI</name>